<dbReference type="CTD" id="20250853"/>
<dbReference type="Proteomes" id="UP000030746">
    <property type="component" value="Unassembled WGS sequence"/>
</dbReference>
<proteinExistence type="predicted"/>
<dbReference type="KEGG" id="lgi:LOTGIDRAFT_238736"/>
<evidence type="ECO:0000313" key="3">
    <source>
        <dbReference type="EMBL" id="ESO99739.1"/>
    </source>
</evidence>
<reference evidence="3 4" key="1">
    <citation type="journal article" date="2013" name="Nature">
        <title>Insights into bilaterian evolution from three spiralian genomes.</title>
        <authorList>
            <person name="Simakov O."/>
            <person name="Marletaz F."/>
            <person name="Cho S.J."/>
            <person name="Edsinger-Gonzales E."/>
            <person name="Havlak P."/>
            <person name="Hellsten U."/>
            <person name="Kuo D.H."/>
            <person name="Larsson T."/>
            <person name="Lv J."/>
            <person name="Arendt D."/>
            <person name="Savage R."/>
            <person name="Osoegawa K."/>
            <person name="de Jong P."/>
            <person name="Grimwood J."/>
            <person name="Chapman J.A."/>
            <person name="Shapiro H."/>
            <person name="Aerts A."/>
            <person name="Otillar R.P."/>
            <person name="Terry A.Y."/>
            <person name="Boore J.L."/>
            <person name="Grigoriev I.V."/>
            <person name="Lindberg D.R."/>
            <person name="Seaver E.C."/>
            <person name="Weisblat D.A."/>
            <person name="Putnam N.H."/>
            <person name="Rokhsar D.S."/>
        </authorList>
    </citation>
    <scope>NUCLEOTIDE SEQUENCE [LARGE SCALE GENOMIC DNA]</scope>
</reference>
<feature type="region of interest" description="Disordered" evidence="1">
    <location>
        <begin position="198"/>
        <end position="255"/>
    </location>
</feature>
<keyword evidence="2" id="KW-1133">Transmembrane helix</keyword>
<dbReference type="Gene3D" id="2.60.120.290">
    <property type="entry name" value="Spermadhesin, CUB domain"/>
    <property type="match status" value="1"/>
</dbReference>
<dbReference type="InterPro" id="IPR035914">
    <property type="entry name" value="Sperma_CUB_dom_sf"/>
</dbReference>
<dbReference type="OMA" id="ENTECEM"/>
<sequence>MMSSPWYHLLYIGYLGYTFISLVCAESVYMDKWAHCQGDDINIDGDIYTIFATGGGFNHETLHCDITFKARRDKGLCLTFKKFSIEDCRVVLKIYERSTSSGSNRNMFKCHDSMPSRICTTERYFTVKLEKTALNNNKNYDFQIDVQESDSITEEGVFFMSIGLIAGIICAVIILIALMAALVICCCCKKKKSGKNSSAYKAAETTPPPPYPVRPSAPPLVDNPTVGVGHGLPPFTPPLYQPPPYSHHDPYAVHS</sequence>
<keyword evidence="2" id="KW-0812">Transmembrane</keyword>
<protein>
    <recommendedName>
        <fullName evidence="5">CUB domain-containing protein</fullName>
    </recommendedName>
</protein>
<feature type="transmembrane region" description="Helical" evidence="2">
    <location>
        <begin position="6"/>
        <end position="25"/>
    </location>
</feature>
<keyword evidence="4" id="KW-1185">Reference proteome</keyword>
<evidence type="ECO:0008006" key="5">
    <source>
        <dbReference type="Google" id="ProtNLM"/>
    </source>
</evidence>
<feature type="compositionally biased region" description="Basic and acidic residues" evidence="1">
    <location>
        <begin position="246"/>
        <end position="255"/>
    </location>
</feature>
<dbReference type="AlphaFoldDB" id="V4CCV0"/>
<gene>
    <name evidence="3" type="ORF">LOTGIDRAFT_238736</name>
</gene>
<keyword evidence="2" id="KW-0472">Membrane</keyword>
<dbReference type="EMBL" id="KB200938">
    <property type="protein sequence ID" value="ESO99739.1"/>
    <property type="molecule type" value="Genomic_DNA"/>
</dbReference>
<evidence type="ECO:0000313" key="4">
    <source>
        <dbReference type="Proteomes" id="UP000030746"/>
    </source>
</evidence>
<dbReference type="SUPFAM" id="SSF49854">
    <property type="entry name" value="Spermadhesin, CUB domain"/>
    <property type="match status" value="1"/>
</dbReference>
<feature type="transmembrane region" description="Helical" evidence="2">
    <location>
        <begin position="157"/>
        <end position="184"/>
    </location>
</feature>
<feature type="compositionally biased region" description="Pro residues" evidence="1">
    <location>
        <begin position="206"/>
        <end position="218"/>
    </location>
</feature>
<dbReference type="GeneID" id="20250853"/>
<organism evidence="3 4">
    <name type="scientific">Lottia gigantea</name>
    <name type="common">Giant owl limpet</name>
    <dbReference type="NCBI Taxonomy" id="225164"/>
    <lineage>
        <taxon>Eukaryota</taxon>
        <taxon>Metazoa</taxon>
        <taxon>Spiralia</taxon>
        <taxon>Lophotrochozoa</taxon>
        <taxon>Mollusca</taxon>
        <taxon>Gastropoda</taxon>
        <taxon>Patellogastropoda</taxon>
        <taxon>Lottioidea</taxon>
        <taxon>Lottiidae</taxon>
        <taxon>Lottia</taxon>
    </lineage>
</organism>
<dbReference type="OrthoDB" id="6159119at2759"/>
<dbReference type="RefSeq" id="XP_009049597.1">
    <property type="nucleotide sequence ID" value="XM_009051349.1"/>
</dbReference>
<feature type="compositionally biased region" description="Pro residues" evidence="1">
    <location>
        <begin position="234"/>
        <end position="245"/>
    </location>
</feature>
<accession>V4CCV0</accession>
<evidence type="ECO:0000256" key="1">
    <source>
        <dbReference type="SAM" id="MobiDB-lite"/>
    </source>
</evidence>
<dbReference type="HOGENOM" id="CLU_1091036_0_0_1"/>
<evidence type="ECO:0000256" key="2">
    <source>
        <dbReference type="SAM" id="Phobius"/>
    </source>
</evidence>
<name>V4CCV0_LOTGI</name>